<keyword evidence="6" id="KW-1185">Reference proteome</keyword>
<dbReference type="EMBL" id="CAJNOQ010001185">
    <property type="protein sequence ID" value="CAF0875083.1"/>
    <property type="molecule type" value="Genomic_DNA"/>
</dbReference>
<dbReference type="Proteomes" id="UP000682733">
    <property type="component" value="Unassembled WGS sequence"/>
</dbReference>
<name>A0A813XUU6_9BILA</name>
<evidence type="ECO:0000256" key="1">
    <source>
        <dbReference type="SAM" id="Coils"/>
    </source>
</evidence>
<proteinExistence type="predicted"/>
<evidence type="ECO:0000313" key="4">
    <source>
        <dbReference type="EMBL" id="CAF3520511.1"/>
    </source>
</evidence>
<evidence type="ECO:0000313" key="2">
    <source>
        <dbReference type="EMBL" id="CAF0742834.1"/>
    </source>
</evidence>
<dbReference type="Gene3D" id="3.80.10.10">
    <property type="entry name" value="Ribonuclease Inhibitor"/>
    <property type="match status" value="1"/>
</dbReference>
<dbReference type="EMBL" id="CAJOBA010000290">
    <property type="protein sequence ID" value="CAF3520511.1"/>
    <property type="molecule type" value="Genomic_DNA"/>
</dbReference>
<evidence type="ECO:0000313" key="6">
    <source>
        <dbReference type="Proteomes" id="UP000663829"/>
    </source>
</evidence>
<dbReference type="Proteomes" id="UP000681722">
    <property type="component" value="Unassembled WGS sequence"/>
</dbReference>
<dbReference type="Proteomes" id="UP000677228">
    <property type="component" value="Unassembled WGS sequence"/>
</dbReference>
<dbReference type="EMBL" id="CAJOBC010001185">
    <property type="protein sequence ID" value="CAF3662031.1"/>
    <property type="molecule type" value="Genomic_DNA"/>
</dbReference>
<gene>
    <name evidence="3" type="ORF">GPM918_LOCUS7306</name>
    <name evidence="2" type="ORF">OVA965_LOCUS1547</name>
    <name evidence="5" type="ORF">SRO942_LOCUS7306</name>
    <name evidence="4" type="ORF">TMI583_LOCUS1547</name>
</gene>
<evidence type="ECO:0000313" key="5">
    <source>
        <dbReference type="EMBL" id="CAF3662031.1"/>
    </source>
</evidence>
<dbReference type="EMBL" id="CAJNOK010000290">
    <property type="protein sequence ID" value="CAF0742834.1"/>
    <property type="molecule type" value="Genomic_DNA"/>
</dbReference>
<keyword evidence="1" id="KW-0175">Coiled coil</keyword>
<organism evidence="3 6">
    <name type="scientific">Didymodactylos carnosus</name>
    <dbReference type="NCBI Taxonomy" id="1234261"/>
    <lineage>
        <taxon>Eukaryota</taxon>
        <taxon>Metazoa</taxon>
        <taxon>Spiralia</taxon>
        <taxon>Gnathifera</taxon>
        <taxon>Rotifera</taxon>
        <taxon>Eurotatoria</taxon>
        <taxon>Bdelloidea</taxon>
        <taxon>Philodinida</taxon>
        <taxon>Philodinidae</taxon>
        <taxon>Didymodactylos</taxon>
    </lineage>
</organism>
<protein>
    <submittedName>
        <fullName evidence="3">Uncharacterized protein</fullName>
    </submittedName>
</protein>
<accession>A0A813XUU6</accession>
<dbReference type="AlphaFoldDB" id="A0A813XUU6"/>
<reference evidence="3" key="1">
    <citation type="submission" date="2021-02" db="EMBL/GenBank/DDBJ databases">
        <authorList>
            <person name="Nowell W R."/>
        </authorList>
    </citation>
    <scope>NUCLEOTIDE SEQUENCE</scope>
</reference>
<evidence type="ECO:0000313" key="3">
    <source>
        <dbReference type="EMBL" id="CAF0875083.1"/>
    </source>
</evidence>
<dbReference type="Proteomes" id="UP000663829">
    <property type="component" value="Unassembled WGS sequence"/>
</dbReference>
<feature type="coiled-coil region" evidence="1">
    <location>
        <begin position="60"/>
        <end position="132"/>
    </location>
</feature>
<dbReference type="InterPro" id="IPR032675">
    <property type="entry name" value="LRR_dom_sf"/>
</dbReference>
<sequence length="135" mass="15785">MTLKSLSPLINLVQLRSLCLWNHDEKLSNPMCNTTFYYQDVLNNFPTLQVLDNKWIHGTCNEFFQNSATLETQIETLENKNTNFINKNQHVENTNQLSSSSTTSLNEKVMFLKETRDDYDNVLKLIQETEDSFKK</sequence>
<dbReference type="OrthoDB" id="433501at2759"/>
<comment type="caution">
    <text evidence="3">The sequence shown here is derived from an EMBL/GenBank/DDBJ whole genome shotgun (WGS) entry which is preliminary data.</text>
</comment>